<dbReference type="Gene3D" id="1.10.287.130">
    <property type="match status" value="1"/>
</dbReference>
<dbReference type="SMART" id="SM00388">
    <property type="entry name" value="HisKA"/>
    <property type="match status" value="1"/>
</dbReference>
<keyword evidence="21" id="KW-1133">Transmembrane helix</keyword>
<dbReference type="GO" id="GO:0000155">
    <property type="term" value="F:phosphorelay sensor kinase activity"/>
    <property type="evidence" value="ECO:0007669"/>
    <property type="project" value="InterPro"/>
</dbReference>
<keyword evidence="17" id="KW-0843">Virulence</keyword>
<evidence type="ECO:0000256" key="1">
    <source>
        <dbReference type="ARBA" id="ARBA00000085"/>
    </source>
</evidence>
<dbReference type="SUPFAM" id="SSF47384">
    <property type="entry name" value="Homodimeric domain of signal transducing histidine kinase"/>
    <property type="match status" value="1"/>
</dbReference>
<keyword evidence="13" id="KW-0460">Magnesium</keyword>
<evidence type="ECO:0000256" key="10">
    <source>
        <dbReference type="ARBA" id="ARBA00022777"/>
    </source>
</evidence>
<dbReference type="InterPro" id="IPR003660">
    <property type="entry name" value="HAMP_dom"/>
</dbReference>
<dbReference type="InterPro" id="IPR003661">
    <property type="entry name" value="HisK_dim/P_dom"/>
</dbReference>
<dbReference type="PANTHER" id="PTHR44936:SF9">
    <property type="entry name" value="SENSOR PROTEIN CREC"/>
    <property type="match status" value="1"/>
</dbReference>
<evidence type="ECO:0000256" key="4">
    <source>
        <dbReference type="ARBA" id="ARBA00004651"/>
    </source>
</evidence>
<dbReference type="CDD" id="cd00082">
    <property type="entry name" value="HisKA"/>
    <property type="match status" value="1"/>
</dbReference>
<dbReference type="SMART" id="SM00387">
    <property type="entry name" value="HATPase_c"/>
    <property type="match status" value="1"/>
</dbReference>
<comment type="cofactor">
    <cofactor evidence="3">
        <name>Mg(2+)</name>
        <dbReference type="ChEBI" id="CHEBI:18420"/>
    </cofactor>
</comment>
<dbReference type="GO" id="GO:0005886">
    <property type="term" value="C:plasma membrane"/>
    <property type="evidence" value="ECO:0007669"/>
    <property type="project" value="UniProtKB-SubCell"/>
</dbReference>
<evidence type="ECO:0000256" key="14">
    <source>
        <dbReference type="ARBA" id="ARBA00022912"/>
    </source>
</evidence>
<evidence type="ECO:0000256" key="7">
    <source>
        <dbReference type="ARBA" id="ARBA00022553"/>
    </source>
</evidence>
<keyword evidence="9" id="KW-0547">Nucleotide-binding</keyword>
<dbReference type="GO" id="GO:0005524">
    <property type="term" value="F:ATP binding"/>
    <property type="evidence" value="ECO:0007669"/>
    <property type="project" value="UniProtKB-KW"/>
</dbReference>
<evidence type="ECO:0000256" key="16">
    <source>
        <dbReference type="ARBA" id="ARBA00023016"/>
    </source>
</evidence>
<keyword evidence="21" id="KW-0812">Transmembrane</keyword>
<evidence type="ECO:0000256" key="5">
    <source>
        <dbReference type="ARBA" id="ARBA00012438"/>
    </source>
</evidence>
<dbReference type="GO" id="GO:0004721">
    <property type="term" value="F:phosphoprotein phosphatase activity"/>
    <property type="evidence" value="ECO:0007669"/>
    <property type="project" value="UniProtKB-KW"/>
</dbReference>
<keyword evidence="7" id="KW-0597">Phosphoprotein</keyword>
<dbReference type="AlphaFoldDB" id="A0A6J6ILL3"/>
<evidence type="ECO:0000256" key="11">
    <source>
        <dbReference type="ARBA" id="ARBA00022801"/>
    </source>
</evidence>
<dbReference type="PROSITE" id="PS50109">
    <property type="entry name" value="HIS_KIN"/>
    <property type="match status" value="1"/>
</dbReference>
<keyword evidence="6" id="KW-1003">Cell membrane</keyword>
<reference evidence="24" key="1">
    <citation type="submission" date="2020-05" db="EMBL/GenBank/DDBJ databases">
        <authorList>
            <person name="Chiriac C."/>
            <person name="Salcher M."/>
            <person name="Ghai R."/>
            <person name="Kavagutti S V."/>
        </authorList>
    </citation>
    <scope>NUCLEOTIDE SEQUENCE</scope>
</reference>
<evidence type="ECO:0000256" key="9">
    <source>
        <dbReference type="ARBA" id="ARBA00022741"/>
    </source>
</evidence>
<evidence type="ECO:0000259" key="22">
    <source>
        <dbReference type="PROSITE" id="PS50109"/>
    </source>
</evidence>
<sequence>MTRRLVIVMTLLAAGVALALAVPMGIVISKDRHASFMSQLQNDTLATSVALAAQPASKWPATVASVSSATGARVVVVNNTFALVADSQASTVDRMFDRPEIATAMTGTLTTGSRASITLGTDLHFVAAPVIKGEKVVAAVRLSLVDSEVAAVVRQAQIALLVFVIAVMLFAALIAWLIARSIAAPLSRVAQIAERLPDDLSLRAQEDDGPAEVQAVASALNITAERLTGILERTQAVAADASHHLKTPLTGVRLRLEAIEDISTDEAIRAEAQKATAEVDRLTHRIDQVLALARTDAGDTLRGRCDASEVIAERVDQASMTATECGLVLELQLNAEVIAAVTAPSLARVVDELLGNAFEYARNSVRVTLTAVEGFAVLTVEDDGLGLPVIEHEVVFNRFVRGAAAVAGGSGLGLALVRETARACGGDAVAITSVLGGLAVRTTWPLA</sequence>
<keyword evidence="11" id="KW-0378">Hydrolase</keyword>
<dbReference type="PRINTS" id="PR00344">
    <property type="entry name" value="BCTRLSENSOR"/>
</dbReference>
<dbReference type="Pfam" id="PF00512">
    <property type="entry name" value="HisKA"/>
    <property type="match status" value="1"/>
</dbReference>
<name>A0A6J6ILL3_9ZZZZ</name>
<gene>
    <name evidence="24" type="ORF">UFOPK1908_01137</name>
</gene>
<keyword evidence="12" id="KW-0067">ATP-binding</keyword>
<protein>
    <recommendedName>
        <fullName evidence="19">Signal transduction histidine-protein kinase/phosphatase MprB</fullName>
        <ecNumber evidence="5">2.7.13.3</ecNumber>
    </recommendedName>
    <alternativeName>
        <fullName evidence="20">Mycobacterial persistence regulator B</fullName>
    </alternativeName>
</protein>
<dbReference type="InterPro" id="IPR050980">
    <property type="entry name" value="2C_sensor_his_kinase"/>
</dbReference>
<keyword evidence="15" id="KW-0902">Two-component regulatory system</keyword>
<evidence type="ECO:0000256" key="12">
    <source>
        <dbReference type="ARBA" id="ARBA00022840"/>
    </source>
</evidence>
<dbReference type="Gene3D" id="3.30.565.10">
    <property type="entry name" value="Histidine kinase-like ATPase, C-terminal domain"/>
    <property type="match status" value="1"/>
</dbReference>
<proteinExistence type="predicted"/>
<dbReference type="InterPro" id="IPR036097">
    <property type="entry name" value="HisK_dim/P_sf"/>
</dbReference>
<keyword evidence="14" id="KW-0904">Protein phosphatase</keyword>
<evidence type="ECO:0000256" key="15">
    <source>
        <dbReference type="ARBA" id="ARBA00023012"/>
    </source>
</evidence>
<evidence type="ECO:0000256" key="20">
    <source>
        <dbReference type="ARBA" id="ARBA00041776"/>
    </source>
</evidence>
<dbReference type="InterPro" id="IPR003594">
    <property type="entry name" value="HATPase_dom"/>
</dbReference>
<accession>A0A6J6ILL3</accession>
<dbReference type="PANTHER" id="PTHR44936">
    <property type="entry name" value="SENSOR PROTEIN CREC"/>
    <property type="match status" value="1"/>
</dbReference>
<evidence type="ECO:0000256" key="2">
    <source>
        <dbReference type="ARBA" id="ARBA00001936"/>
    </source>
</evidence>
<keyword evidence="21" id="KW-0472">Membrane</keyword>
<dbReference type="Pfam" id="PF00672">
    <property type="entry name" value="HAMP"/>
    <property type="match status" value="1"/>
</dbReference>
<keyword evidence="10" id="KW-0418">Kinase</keyword>
<keyword evidence="18" id="KW-0464">Manganese</keyword>
<evidence type="ECO:0000259" key="23">
    <source>
        <dbReference type="PROSITE" id="PS50885"/>
    </source>
</evidence>
<dbReference type="SUPFAM" id="SSF55874">
    <property type="entry name" value="ATPase domain of HSP90 chaperone/DNA topoisomerase II/histidine kinase"/>
    <property type="match status" value="1"/>
</dbReference>
<feature type="domain" description="Histidine kinase" evidence="22">
    <location>
        <begin position="240"/>
        <end position="447"/>
    </location>
</feature>
<evidence type="ECO:0000256" key="18">
    <source>
        <dbReference type="ARBA" id="ARBA00023211"/>
    </source>
</evidence>
<organism evidence="24">
    <name type="scientific">freshwater metagenome</name>
    <dbReference type="NCBI Taxonomy" id="449393"/>
    <lineage>
        <taxon>unclassified sequences</taxon>
        <taxon>metagenomes</taxon>
        <taxon>ecological metagenomes</taxon>
    </lineage>
</organism>
<evidence type="ECO:0000256" key="3">
    <source>
        <dbReference type="ARBA" id="ARBA00001946"/>
    </source>
</evidence>
<keyword evidence="8" id="KW-0808">Transferase</keyword>
<feature type="domain" description="HAMP" evidence="23">
    <location>
        <begin position="180"/>
        <end position="232"/>
    </location>
</feature>
<dbReference type="PROSITE" id="PS50885">
    <property type="entry name" value="HAMP"/>
    <property type="match status" value="1"/>
</dbReference>
<comment type="catalytic activity">
    <reaction evidence="1">
        <text>ATP + protein L-histidine = ADP + protein N-phospho-L-histidine.</text>
        <dbReference type="EC" id="2.7.13.3"/>
    </reaction>
</comment>
<dbReference type="EC" id="2.7.13.3" evidence="5"/>
<keyword evidence="16" id="KW-0346">Stress response</keyword>
<feature type="transmembrane region" description="Helical" evidence="21">
    <location>
        <begin position="158"/>
        <end position="179"/>
    </location>
</feature>
<evidence type="ECO:0000256" key="17">
    <source>
        <dbReference type="ARBA" id="ARBA00023026"/>
    </source>
</evidence>
<comment type="cofactor">
    <cofactor evidence="2">
        <name>Mn(2+)</name>
        <dbReference type="ChEBI" id="CHEBI:29035"/>
    </cofactor>
</comment>
<evidence type="ECO:0000313" key="24">
    <source>
        <dbReference type="EMBL" id="CAB4625354.1"/>
    </source>
</evidence>
<dbReference type="InterPro" id="IPR005467">
    <property type="entry name" value="His_kinase_dom"/>
</dbReference>
<dbReference type="SMART" id="SM00304">
    <property type="entry name" value="HAMP"/>
    <property type="match status" value="1"/>
</dbReference>
<comment type="subcellular location">
    <subcellularLocation>
        <location evidence="4">Cell membrane</location>
        <topology evidence="4">Multi-pass membrane protein</topology>
    </subcellularLocation>
</comment>
<evidence type="ECO:0000256" key="6">
    <source>
        <dbReference type="ARBA" id="ARBA00022475"/>
    </source>
</evidence>
<dbReference type="EMBL" id="CAEZVB010000059">
    <property type="protein sequence ID" value="CAB4625354.1"/>
    <property type="molecule type" value="Genomic_DNA"/>
</dbReference>
<evidence type="ECO:0000256" key="19">
    <source>
        <dbReference type="ARBA" id="ARBA00040454"/>
    </source>
</evidence>
<evidence type="ECO:0000256" key="8">
    <source>
        <dbReference type="ARBA" id="ARBA00022679"/>
    </source>
</evidence>
<dbReference type="Gene3D" id="6.10.340.10">
    <property type="match status" value="1"/>
</dbReference>
<evidence type="ECO:0000256" key="21">
    <source>
        <dbReference type="SAM" id="Phobius"/>
    </source>
</evidence>
<evidence type="ECO:0000256" key="13">
    <source>
        <dbReference type="ARBA" id="ARBA00022842"/>
    </source>
</evidence>
<dbReference type="Pfam" id="PF02518">
    <property type="entry name" value="HATPase_c"/>
    <property type="match status" value="1"/>
</dbReference>
<dbReference type="InterPro" id="IPR036890">
    <property type="entry name" value="HATPase_C_sf"/>
</dbReference>
<dbReference type="InterPro" id="IPR004358">
    <property type="entry name" value="Sig_transdc_His_kin-like_C"/>
</dbReference>